<proteinExistence type="predicted"/>
<gene>
    <name evidence="1" type="ORF">BCF44_122132</name>
</gene>
<organism evidence="1 2">
    <name type="scientific">Kutzneria buriramensis</name>
    <dbReference type="NCBI Taxonomy" id="1045776"/>
    <lineage>
        <taxon>Bacteria</taxon>
        <taxon>Bacillati</taxon>
        <taxon>Actinomycetota</taxon>
        <taxon>Actinomycetes</taxon>
        <taxon>Pseudonocardiales</taxon>
        <taxon>Pseudonocardiaceae</taxon>
        <taxon>Kutzneria</taxon>
    </lineage>
</organism>
<dbReference type="OrthoDB" id="5164599at2"/>
<comment type="caution">
    <text evidence="1">The sequence shown here is derived from an EMBL/GenBank/DDBJ whole genome shotgun (WGS) entry which is preliminary data.</text>
</comment>
<dbReference type="InterPro" id="IPR007817">
    <property type="entry name" value="Isocyanide_synthase_DIT1"/>
</dbReference>
<name>A0A3E0GW62_9PSEU</name>
<dbReference type="PANTHER" id="PTHR37285">
    <property type="entry name" value="SPORE WALL MATURATION PROTEIN DIT1"/>
    <property type="match status" value="1"/>
</dbReference>
<accession>A0A3E0GW62</accession>
<evidence type="ECO:0000313" key="1">
    <source>
        <dbReference type="EMBL" id="REH31109.1"/>
    </source>
</evidence>
<dbReference type="Pfam" id="PF05141">
    <property type="entry name" value="DIT1_PvcA"/>
    <property type="match status" value="1"/>
</dbReference>
<sequence length="437" mass="47396">MHTLNSARSLAALDLAAVKTDTRLGHAVTLTDQQHTRLLLALRDRSAAAADQVAQFAVTQMGTPTATTVDEVATGFHPVLTHNRYRQGPRRYTTVAEVADKVRPFVQDGSPVPITIQGFPFKQHDNLLKASGPLPDLAEFGAMLRLWELVQALRQLYPPGVWLTVMRDGGYYRPRPSEELAVYRAAVDTLWAQIGDPDMGWVSKLEAARSSLGPQRAARWRHDVERYRAAIVEATSAAADTCDPHGAELPVRALTGDLPDGSVPSFPSLFASLLYSVAVPGPGDAEWSRLVLADPFSRTDEPSAAVRAARQELIRRAWLATASYLGTCAADARHNVNEALFGDGLHLSTSLPGPGKIGFSYLGGSLLYPWHGSACVDASGRLGVAFSLLLGASNLVPVHRDGSPQPFLWIPPECTVRHGGDRRVGTDLIDRIRLRSR</sequence>
<dbReference type="EMBL" id="QUNO01000022">
    <property type="protein sequence ID" value="REH31109.1"/>
    <property type="molecule type" value="Genomic_DNA"/>
</dbReference>
<dbReference type="RefSeq" id="WP_116180924.1">
    <property type="nucleotide sequence ID" value="NZ_CP144376.1"/>
</dbReference>
<dbReference type="AlphaFoldDB" id="A0A3E0GW62"/>
<protein>
    <submittedName>
        <fullName evidence="1">Pyoverdine/dityrosine biosynthesis protein</fullName>
    </submittedName>
</protein>
<dbReference type="Proteomes" id="UP000256269">
    <property type="component" value="Unassembled WGS sequence"/>
</dbReference>
<keyword evidence="2" id="KW-1185">Reference proteome</keyword>
<evidence type="ECO:0000313" key="2">
    <source>
        <dbReference type="Proteomes" id="UP000256269"/>
    </source>
</evidence>
<dbReference type="PANTHER" id="PTHR37285:SF5">
    <property type="entry name" value="SPORE WALL MATURATION PROTEIN DIT1"/>
    <property type="match status" value="1"/>
</dbReference>
<reference evidence="1 2" key="1">
    <citation type="submission" date="2018-08" db="EMBL/GenBank/DDBJ databases">
        <title>Genomic Encyclopedia of Archaeal and Bacterial Type Strains, Phase II (KMG-II): from individual species to whole genera.</title>
        <authorList>
            <person name="Goeker M."/>
        </authorList>
    </citation>
    <scope>NUCLEOTIDE SEQUENCE [LARGE SCALE GENOMIC DNA]</scope>
    <source>
        <strain evidence="1 2">DSM 45791</strain>
    </source>
</reference>